<evidence type="ECO:0000256" key="4">
    <source>
        <dbReference type="ARBA" id="ARBA00022692"/>
    </source>
</evidence>
<evidence type="ECO:0000313" key="9">
    <source>
        <dbReference type="EMBL" id="MFB9328636.1"/>
    </source>
</evidence>
<dbReference type="EMBL" id="JBHMDO010000034">
    <property type="protein sequence ID" value="MFB9328636.1"/>
    <property type="molecule type" value="Genomic_DNA"/>
</dbReference>
<comment type="caution">
    <text evidence="9">The sequence shown here is derived from an EMBL/GenBank/DDBJ whole genome shotgun (WGS) entry which is preliminary data.</text>
</comment>
<keyword evidence="4 7" id="KW-0812">Transmembrane</keyword>
<gene>
    <name evidence="9" type="ORF">ACFFSY_22095</name>
</gene>
<feature type="transmembrane region" description="Helical" evidence="7">
    <location>
        <begin position="329"/>
        <end position="351"/>
    </location>
</feature>
<sequence>MFVPTSPEAEDAAGSLVRSVPLHRNRKFMLLFTGSTLSVFGNCFHSIALNLWVLQTTGSAAKMSLITVTHMIASLLLGSFAGTIADRLNRRLLMMICDSSRFLIVSGIALVMAHLDQPFMWIVALSALSAVAGLLQSPSSQASITDLVGRDRVQQAAGLMNIADNAARISGLAIGGYIVAQFGGVIAIVTDAILFGLSALLVFAAGTFPQAERAQTEQNSFRQDWLEGIKRVWADPFARGVTFLTTFVILFFVANLMLIQVMAVKVWQASPIHFGLIEAAIPLGYAIGAVTIMGLSKSPRRRGHLILGSMLAMGPLYIAIAMMPQAAAAIPLILVVGTFFSFCTLLVNVIMRVEVPSELQGRMFGILGSLTSVAPPLGLTIMAAMADGFGASNVLLFSGVGLIAVASAAWLWLKPIRRYQ</sequence>
<dbReference type="Proteomes" id="UP001589747">
    <property type="component" value="Unassembled WGS sequence"/>
</dbReference>
<name>A0ABV5KTS1_9BACL</name>
<keyword evidence="5 7" id="KW-1133">Transmembrane helix</keyword>
<evidence type="ECO:0000256" key="3">
    <source>
        <dbReference type="ARBA" id="ARBA00022475"/>
    </source>
</evidence>
<keyword evidence="2" id="KW-0813">Transport</keyword>
<keyword evidence="10" id="KW-1185">Reference proteome</keyword>
<evidence type="ECO:0000313" key="10">
    <source>
        <dbReference type="Proteomes" id="UP001589747"/>
    </source>
</evidence>
<evidence type="ECO:0000256" key="1">
    <source>
        <dbReference type="ARBA" id="ARBA00004651"/>
    </source>
</evidence>
<dbReference type="PROSITE" id="PS50850">
    <property type="entry name" value="MFS"/>
    <property type="match status" value="1"/>
</dbReference>
<dbReference type="PANTHER" id="PTHR23513:SF11">
    <property type="entry name" value="STAPHYLOFERRIN A TRANSPORTER"/>
    <property type="match status" value="1"/>
</dbReference>
<feature type="transmembrane region" description="Helical" evidence="7">
    <location>
        <begin position="363"/>
        <end position="385"/>
    </location>
</feature>
<comment type="subcellular location">
    <subcellularLocation>
        <location evidence="1">Cell membrane</location>
        <topology evidence="1">Multi-pass membrane protein</topology>
    </subcellularLocation>
</comment>
<evidence type="ECO:0000259" key="8">
    <source>
        <dbReference type="PROSITE" id="PS50850"/>
    </source>
</evidence>
<dbReference type="Gene3D" id="1.20.1250.20">
    <property type="entry name" value="MFS general substrate transporter like domains"/>
    <property type="match status" value="1"/>
</dbReference>
<feature type="transmembrane region" description="Helical" evidence="7">
    <location>
        <begin position="185"/>
        <end position="208"/>
    </location>
</feature>
<feature type="transmembrane region" description="Helical" evidence="7">
    <location>
        <begin position="28"/>
        <end position="53"/>
    </location>
</feature>
<feature type="transmembrane region" description="Helical" evidence="7">
    <location>
        <begin position="240"/>
        <end position="260"/>
    </location>
</feature>
<feature type="transmembrane region" description="Helical" evidence="7">
    <location>
        <begin position="391"/>
        <end position="413"/>
    </location>
</feature>
<evidence type="ECO:0000256" key="2">
    <source>
        <dbReference type="ARBA" id="ARBA00022448"/>
    </source>
</evidence>
<reference evidence="9 10" key="1">
    <citation type="submission" date="2024-09" db="EMBL/GenBank/DDBJ databases">
        <authorList>
            <person name="Sun Q."/>
            <person name="Mori K."/>
        </authorList>
    </citation>
    <scope>NUCLEOTIDE SEQUENCE [LARGE SCALE GENOMIC DNA]</scope>
    <source>
        <strain evidence="9 10">TISTR 2452</strain>
    </source>
</reference>
<dbReference type="CDD" id="cd06173">
    <property type="entry name" value="MFS_MefA_like"/>
    <property type="match status" value="1"/>
</dbReference>
<keyword evidence="6 7" id="KW-0472">Membrane</keyword>
<proteinExistence type="predicted"/>
<evidence type="ECO:0000256" key="5">
    <source>
        <dbReference type="ARBA" id="ARBA00022989"/>
    </source>
</evidence>
<keyword evidence="3" id="KW-1003">Cell membrane</keyword>
<feature type="transmembrane region" description="Helical" evidence="7">
    <location>
        <begin position="272"/>
        <end position="293"/>
    </location>
</feature>
<feature type="transmembrane region" description="Helical" evidence="7">
    <location>
        <begin position="305"/>
        <end position="323"/>
    </location>
</feature>
<feature type="transmembrane region" description="Helical" evidence="7">
    <location>
        <begin position="65"/>
        <end position="85"/>
    </location>
</feature>
<dbReference type="RefSeq" id="WP_377498129.1">
    <property type="nucleotide sequence ID" value="NZ_JBHMDO010000034.1"/>
</dbReference>
<dbReference type="InterPro" id="IPR020846">
    <property type="entry name" value="MFS_dom"/>
</dbReference>
<evidence type="ECO:0000256" key="6">
    <source>
        <dbReference type="ARBA" id="ARBA00023136"/>
    </source>
</evidence>
<evidence type="ECO:0000256" key="7">
    <source>
        <dbReference type="SAM" id="Phobius"/>
    </source>
</evidence>
<feature type="transmembrane region" description="Helical" evidence="7">
    <location>
        <begin position="92"/>
        <end position="113"/>
    </location>
</feature>
<organism evidence="9 10">
    <name type="scientific">Paenibacillus aurantiacus</name>
    <dbReference type="NCBI Taxonomy" id="1936118"/>
    <lineage>
        <taxon>Bacteria</taxon>
        <taxon>Bacillati</taxon>
        <taxon>Bacillota</taxon>
        <taxon>Bacilli</taxon>
        <taxon>Bacillales</taxon>
        <taxon>Paenibacillaceae</taxon>
        <taxon>Paenibacillus</taxon>
    </lineage>
</organism>
<feature type="domain" description="Major facilitator superfamily (MFS) profile" evidence="8">
    <location>
        <begin position="27"/>
        <end position="417"/>
    </location>
</feature>
<dbReference type="PANTHER" id="PTHR23513">
    <property type="entry name" value="INTEGRAL MEMBRANE EFFLUX PROTEIN-RELATED"/>
    <property type="match status" value="1"/>
</dbReference>
<dbReference type="InterPro" id="IPR036259">
    <property type="entry name" value="MFS_trans_sf"/>
</dbReference>
<dbReference type="InterPro" id="IPR011701">
    <property type="entry name" value="MFS"/>
</dbReference>
<protein>
    <submittedName>
        <fullName evidence="9">MFS transporter</fullName>
    </submittedName>
</protein>
<accession>A0ABV5KTS1</accession>
<dbReference type="SUPFAM" id="SSF103473">
    <property type="entry name" value="MFS general substrate transporter"/>
    <property type="match status" value="1"/>
</dbReference>
<dbReference type="Pfam" id="PF07690">
    <property type="entry name" value="MFS_1"/>
    <property type="match status" value="1"/>
</dbReference>